<keyword evidence="3 10" id="KW-1133">Transmembrane helix</keyword>
<feature type="transmembrane region" description="Helical" evidence="10">
    <location>
        <begin position="487"/>
        <end position="508"/>
    </location>
</feature>
<evidence type="ECO:0000256" key="6">
    <source>
        <dbReference type="ARBA" id="ARBA00023170"/>
    </source>
</evidence>
<comment type="caution">
    <text evidence="12">The sequence shown here is derived from an EMBL/GenBank/DDBJ whole genome shotgun (WGS) entry which is preliminary data.</text>
</comment>
<name>A0A813PEK0_9BILA</name>
<evidence type="ECO:0000256" key="10">
    <source>
        <dbReference type="SAM" id="Phobius"/>
    </source>
</evidence>
<feature type="transmembrane region" description="Helical" evidence="10">
    <location>
        <begin position="514"/>
        <end position="538"/>
    </location>
</feature>
<dbReference type="EMBL" id="CAJOBC010000063">
    <property type="protein sequence ID" value="CAF3529349.1"/>
    <property type="molecule type" value="Genomic_DNA"/>
</dbReference>
<evidence type="ECO:0000313" key="13">
    <source>
        <dbReference type="EMBL" id="CAF3529349.1"/>
    </source>
</evidence>
<dbReference type="OrthoDB" id="411630at2759"/>
<feature type="transmembrane region" description="Helical" evidence="10">
    <location>
        <begin position="618"/>
        <end position="640"/>
    </location>
</feature>
<dbReference type="SUPFAM" id="SSF53822">
    <property type="entry name" value="Periplasmic binding protein-like I"/>
    <property type="match status" value="1"/>
</dbReference>
<dbReference type="PROSITE" id="PS50259">
    <property type="entry name" value="G_PROTEIN_RECEP_F3_4"/>
    <property type="match status" value="1"/>
</dbReference>
<comment type="subcellular location">
    <subcellularLocation>
        <location evidence="1">Membrane</location>
        <topology evidence="1">Multi-pass membrane protein</topology>
    </subcellularLocation>
</comment>
<dbReference type="PRINTS" id="PR01177">
    <property type="entry name" value="GABAB1RECPTR"/>
</dbReference>
<feature type="domain" description="G-protein coupled receptors family 3 profile" evidence="11">
    <location>
        <begin position="565"/>
        <end position="675"/>
    </location>
</feature>
<keyword evidence="4" id="KW-0297">G-protein coupled receptor</keyword>
<dbReference type="Proteomes" id="UP000681722">
    <property type="component" value="Unassembled WGS sequence"/>
</dbReference>
<evidence type="ECO:0000313" key="14">
    <source>
        <dbReference type="Proteomes" id="UP000663829"/>
    </source>
</evidence>
<protein>
    <recommendedName>
        <fullName evidence="11">G-protein coupled receptors family 3 profile domain-containing protein</fullName>
    </recommendedName>
</protein>
<evidence type="ECO:0000256" key="1">
    <source>
        <dbReference type="ARBA" id="ARBA00004141"/>
    </source>
</evidence>
<reference evidence="12" key="1">
    <citation type="submission" date="2021-02" db="EMBL/GenBank/DDBJ databases">
        <authorList>
            <person name="Nowell W R."/>
        </authorList>
    </citation>
    <scope>NUCLEOTIDE SEQUENCE</scope>
</reference>
<evidence type="ECO:0000313" key="12">
    <source>
        <dbReference type="EMBL" id="CAF0749989.1"/>
    </source>
</evidence>
<dbReference type="PANTHER" id="PTHR10519">
    <property type="entry name" value="GABA-B RECEPTOR"/>
    <property type="match status" value="1"/>
</dbReference>
<dbReference type="Gene3D" id="3.40.50.2300">
    <property type="match status" value="2"/>
</dbReference>
<keyword evidence="5 10" id="KW-0472">Membrane</keyword>
<dbReference type="InterPro" id="IPR028082">
    <property type="entry name" value="Peripla_BP_I"/>
</dbReference>
<dbReference type="InterPro" id="IPR017978">
    <property type="entry name" value="GPCR_3_C"/>
</dbReference>
<evidence type="ECO:0000256" key="9">
    <source>
        <dbReference type="SAM" id="Coils"/>
    </source>
</evidence>
<evidence type="ECO:0000256" key="4">
    <source>
        <dbReference type="ARBA" id="ARBA00023040"/>
    </source>
</evidence>
<evidence type="ECO:0000256" key="3">
    <source>
        <dbReference type="ARBA" id="ARBA00022989"/>
    </source>
</evidence>
<dbReference type="GO" id="GO:0038039">
    <property type="term" value="C:G protein-coupled receptor heterodimeric complex"/>
    <property type="evidence" value="ECO:0007669"/>
    <property type="project" value="TreeGrafter"/>
</dbReference>
<evidence type="ECO:0000256" key="2">
    <source>
        <dbReference type="ARBA" id="ARBA00022692"/>
    </source>
</evidence>
<feature type="coiled-coil region" evidence="9">
    <location>
        <begin position="716"/>
        <end position="743"/>
    </location>
</feature>
<keyword evidence="6" id="KW-0675">Receptor</keyword>
<keyword evidence="14" id="KW-1185">Reference proteome</keyword>
<dbReference type="PANTHER" id="PTHR10519:SF20">
    <property type="entry name" value="G-PROTEIN COUPLED RECEPTOR 156-RELATED"/>
    <property type="match status" value="1"/>
</dbReference>
<feature type="transmembrane region" description="Helical" evidence="10">
    <location>
        <begin position="445"/>
        <end position="467"/>
    </location>
</feature>
<evidence type="ECO:0000256" key="5">
    <source>
        <dbReference type="ARBA" id="ARBA00023136"/>
    </source>
</evidence>
<keyword evidence="8" id="KW-0807">Transducer</keyword>
<dbReference type="AlphaFoldDB" id="A0A813PEK0"/>
<dbReference type="Pfam" id="PF01094">
    <property type="entry name" value="ANF_receptor"/>
    <property type="match status" value="1"/>
</dbReference>
<dbReference type="CDD" id="cd15047">
    <property type="entry name" value="7tmC_GABA-B-like"/>
    <property type="match status" value="1"/>
</dbReference>
<gene>
    <name evidence="12" type="ORF">GPM918_LOCUS771</name>
    <name evidence="13" type="ORF">SRO942_LOCUS772</name>
</gene>
<dbReference type="InterPro" id="IPR002455">
    <property type="entry name" value="GPCR3_GABA-B"/>
</dbReference>
<feature type="transmembrane region" description="Helical" evidence="10">
    <location>
        <begin position="647"/>
        <end position="669"/>
    </location>
</feature>
<proteinExistence type="predicted"/>
<dbReference type="PRINTS" id="PR01176">
    <property type="entry name" value="GABABRECEPTR"/>
</dbReference>
<dbReference type="Proteomes" id="UP000663829">
    <property type="component" value="Unassembled WGS sequence"/>
</dbReference>
<evidence type="ECO:0000256" key="7">
    <source>
        <dbReference type="ARBA" id="ARBA00023180"/>
    </source>
</evidence>
<dbReference type="InterPro" id="IPR001828">
    <property type="entry name" value="ANF_lig-bd_rcpt"/>
</dbReference>
<dbReference type="EMBL" id="CAJNOQ010000063">
    <property type="protein sequence ID" value="CAF0749989.1"/>
    <property type="molecule type" value="Genomic_DNA"/>
</dbReference>
<dbReference type="GO" id="GO:0007214">
    <property type="term" value="P:gamma-aminobutyric acid signaling pathway"/>
    <property type="evidence" value="ECO:0007669"/>
    <property type="project" value="TreeGrafter"/>
</dbReference>
<feature type="transmembrane region" description="Helical" evidence="10">
    <location>
        <begin position="583"/>
        <end position="603"/>
    </location>
</feature>
<sequence length="930" mass="107277">MSSISTTQQQIFISTNEPYIYLNIGGFFDLDTNSVRELHAAQMAIEDVNESGFISNYKLQLLKNETKFNPAVATDAFFHAVFRQPQLLFLIGTQQWNVTKSIAEVAEYYNIILFSHSVSFITQTKESHSSYPMLVRLAIGDELHNDDRIEFLKQHNWFNVAIIHQDSIAHSLTMAELSKRLNSSNITVIIVQSVSMSNLTEGLRTLQAKKARVIFASFDAEYKATFFCQIYRTIDKTLRNRYVWILTGEDQYWWNKFTLKESNISCTRDQILQTADGHFIIDSLHEIFENSTITIANITTAQFYERLAKIDNNSMNHNRPNQYITQAYDTVWTVAYIIKKSIEQSIPLEQFNYHNKIITNLFLTILHTLNFNGVSGPISFQDQNRKAQTLISQLQNGTIKRIAEYSDEINMLNFHCRECSKLIWHDKMPIDQEIIKYRKQQLSSIQMIVIVSGSLGGIILSIFFVSFTLKYRHERYIKLSSPNLNNVLVIGCIHIYLAILLLGIEQWFIERKLLGYACMFQTFLFTSGFSLKFGSMFLKTLRVYRIFTSTDQPLLHSKGGMLDVDTIIVNEIQYCESNYRREIFTFIYIYKSIFLFFGGYLAFKTKHVHITALNDSRYIGWSIYIVLITSVFAVIMLEFTRSLNRQLVYVCISISLIIATTLILCIVFLPKIYKIKNKRNLQNEIVSNDLVMEARTRRFALGANYFEEYRYAQIQNRELKTELTQLDIQLHRLERRIEDITSIPKNTTLAFLPLAVQLASTFLYQRNDDSFHSPEAISNDIRPSTTCTRVKSKYDLMKYEEIEEESSSNETPSIQDSSELSLSVALQYSSSCDSSTSKTIQSSSSSSSSLIINDALDAVNSADENVEKEANNSTHYSLLSWNPYDHLRPLPFITSCSSDDESIIYSKLPRELEAHLAELDSDIEKFRTIN</sequence>
<keyword evidence="7" id="KW-0325">Glycoprotein</keyword>
<accession>A0A813PEK0</accession>
<evidence type="ECO:0000259" key="11">
    <source>
        <dbReference type="PROSITE" id="PS50259"/>
    </source>
</evidence>
<keyword evidence="9" id="KW-0175">Coiled coil</keyword>
<dbReference type="CDD" id="cd06366">
    <property type="entry name" value="PBP1_GABAb_receptor"/>
    <property type="match status" value="1"/>
</dbReference>
<dbReference type="GO" id="GO:0004965">
    <property type="term" value="F:G protein-coupled GABA receptor activity"/>
    <property type="evidence" value="ECO:0007669"/>
    <property type="project" value="InterPro"/>
</dbReference>
<dbReference type="Pfam" id="PF00003">
    <property type="entry name" value="7tm_3"/>
    <property type="match status" value="1"/>
</dbReference>
<organism evidence="12 14">
    <name type="scientific">Didymodactylos carnosus</name>
    <dbReference type="NCBI Taxonomy" id="1234261"/>
    <lineage>
        <taxon>Eukaryota</taxon>
        <taxon>Metazoa</taxon>
        <taxon>Spiralia</taxon>
        <taxon>Gnathifera</taxon>
        <taxon>Rotifera</taxon>
        <taxon>Eurotatoria</taxon>
        <taxon>Bdelloidea</taxon>
        <taxon>Philodinida</taxon>
        <taxon>Philodinidae</taxon>
        <taxon>Didymodactylos</taxon>
    </lineage>
</organism>
<evidence type="ECO:0000256" key="8">
    <source>
        <dbReference type="ARBA" id="ARBA00023224"/>
    </source>
</evidence>
<keyword evidence="2 10" id="KW-0812">Transmembrane</keyword>